<evidence type="ECO:0000313" key="1">
    <source>
        <dbReference type="EMBL" id="PVD28926.1"/>
    </source>
</evidence>
<gene>
    <name evidence="1" type="ORF">C0Q70_11521</name>
</gene>
<accession>A0A2T7P6B3</accession>
<protein>
    <recommendedName>
        <fullName evidence="3">Retrotransposon gag domain-containing protein</fullName>
    </recommendedName>
</protein>
<dbReference type="STRING" id="400727.A0A2T7P6B3"/>
<dbReference type="Proteomes" id="UP000245119">
    <property type="component" value="Linkage Group LG6"/>
</dbReference>
<dbReference type="AlphaFoldDB" id="A0A2T7P6B3"/>
<dbReference type="EMBL" id="PZQS01000006">
    <property type="protein sequence ID" value="PVD28926.1"/>
    <property type="molecule type" value="Genomic_DNA"/>
</dbReference>
<comment type="caution">
    <text evidence="1">The sequence shown here is derived from an EMBL/GenBank/DDBJ whole genome shotgun (WGS) entry which is preliminary data.</text>
</comment>
<sequence>MCLRDNAQQVLGELSVGELEDFDAIKAALERRFDPAERESLKRVEFRSRFKKKGESVTEYGFVLNRLAASAYPNMPLEARETIVIDQFVSGLPSKDLRRHVQFNHPRPFTMLWPWLANSSRLTRSTRSRVPTLPRGGGTSVGLKLADTDQRNVLVPASKKEKGIEVPRCLAEVEGEDLFVPVTNVKEVEAEASDSAWSADVEVGRKEDGLSRKPRMCCKREENMQCCEKRSRVLTRARGQGLTDQVTASDMQRNSDLGLCPREVTVGKGHCLVPYTPFMPTLVREDYIEFNCPKRMRTLSVYVHLQHINKELDNGTACPACDSTQQILSFDANFGLPINLATIEGWQLEERNACKVADGLMTAREKYELTLYDLYSKQSSDAELSQQEENTNPELFRPVSVRELLCLATVVTCGQEVAKKISKTVAQLNKQMKVLITSYNSYGDVTSNLPSALSFAGVSSEKCQQLIADQVTETNIDSACSRYSIGRRALLHQQVFTYEQHLAELQFPSSSASIQLNISCPLMDKELMEISNLERDELVSRVEDGLDKDESEDEESEKKWDNRYCFSIKEVVRAGPTVGVKVRLKSTFTLSHTKKLLFSLPQENHQMTGRVAADLVSAVRQSLQNGATCGNYLGDELV</sequence>
<keyword evidence="2" id="KW-1185">Reference proteome</keyword>
<proteinExistence type="predicted"/>
<reference evidence="1 2" key="1">
    <citation type="submission" date="2018-04" db="EMBL/GenBank/DDBJ databases">
        <title>The genome of golden apple snail Pomacea canaliculata provides insight into stress tolerance and invasive adaptation.</title>
        <authorList>
            <person name="Liu C."/>
            <person name="Liu B."/>
            <person name="Ren Y."/>
            <person name="Zhang Y."/>
            <person name="Wang H."/>
            <person name="Li S."/>
            <person name="Jiang F."/>
            <person name="Yin L."/>
            <person name="Zhang G."/>
            <person name="Qian W."/>
            <person name="Fan W."/>
        </authorList>
    </citation>
    <scope>NUCLEOTIDE SEQUENCE [LARGE SCALE GENOMIC DNA]</scope>
    <source>
        <strain evidence="1">SZHN2017</strain>
        <tissue evidence="1">Muscle</tissue>
    </source>
</reference>
<name>A0A2T7P6B3_POMCA</name>
<dbReference type="OrthoDB" id="10063408at2759"/>
<organism evidence="1 2">
    <name type="scientific">Pomacea canaliculata</name>
    <name type="common">Golden apple snail</name>
    <dbReference type="NCBI Taxonomy" id="400727"/>
    <lineage>
        <taxon>Eukaryota</taxon>
        <taxon>Metazoa</taxon>
        <taxon>Spiralia</taxon>
        <taxon>Lophotrochozoa</taxon>
        <taxon>Mollusca</taxon>
        <taxon>Gastropoda</taxon>
        <taxon>Caenogastropoda</taxon>
        <taxon>Architaenioglossa</taxon>
        <taxon>Ampullarioidea</taxon>
        <taxon>Ampullariidae</taxon>
        <taxon>Pomacea</taxon>
    </lineage>
</organism>
<evidence type="ECO:0008006" key="3">
    <source>
        <dbReference type="Google" id="ProtNLM"/>
    </source>
</evidence>
<evidence type="ECO:0000313" key="2">
    <source>
        <dbReference type="Proteomes" id="UP000245119"/>
    </source>
</evidence>